<gene>
    <name evidence="1" type="ORF">JI747_007135</name>
</gene>
<evidence type="ECO:0000313" key="2">
    <source>
        <dbReference type="Proteomes" id="UP000618240"/>
    </source>
</evidence>
<evidence type="ECO:0000313" key="1">
    <source>
        <dbReference type="EMBL" id="MCA6066945.1"/>
    </source>
</evidence>
<reference evidence="1 2" key="1">
    <citation type="submission" date="2021-09" db="EMBL/GenBank/DDBJ databases">
        <title>Genome sequencing and assembly of Chryseobacterium sp. RG1.</title>
        <authorList>
            <person name="Chhetri G."/>
        </authorList>
    </citation>
    <scope>NUCLEOTIDE SEQUENCE [LARGE SCALE GENOMIC DNA]</scope>
    <source>
        <strain evidence="1 2">RG1</strain>
    </source>
</reference>
<keyword evidence="2" id="KW-1185">Reference proteome</keyword>
<comment type="caution">
    <text evidence="1">The sequence shown here is derived from an EMBL/GenBank/DDBJ whole genome shotgun (WGS) entry which is preliminary data.</text>
</comment>
<organism evidence="1 2">
    <name type="scientific">Chryseobacterium tagetis</name>
    <dbReference type="NCBI Taxonomy" id="2801334"/>
    <lineage>
        <taxon>Bacteria</taxon>
        <taxon>Pseudomonadati</taxon>
        <taxon>Bacteroidota</taxon>
        <taxon>Flavobacteriia</taxon>
        <taxon>Flavobacteriales</taxon>
        <taxon>Weeksellaceae</taxon>
        <taxon>Chryseobacterium group</taxon>
        <taxon>Chryseobacterium</taxon>
    </lineage>
</organism>
<dbReference type="EMBL" id="JAERSE020000002">
    <property type="protein sequence ID" value="MCA6066945.1"/>
    <property type="molecule type" value="Genomic_DNA"/>
</dbReference>
<proteinExistence type="predicted"/>
<name>A0ABS8A234_9FLAO</name>
<dbReference type="RefSeq" id="WP_225687256.1">
    <property type="nucleotide sequence ID" value="NZ_JAERSE020000002.1"/>
</dbReference>
<accession>A0ABS8A234</accession>
<dbReference type="Proteomes" id="UP000618240">
    <property type="component" value="Unassembled WGS sequence"/>
</dbReference>
<protein>
    <submittedName>
        <fullName evidence="1">Uncharacterized protein</fullName>
    </submittedName>
</protein>
<sequence length="107" mass="12360">MSLEILNNPLIGNFFNDSLKENNSNTGLSDKIFNNSLNIFSKNNSNEYALASPFKKESAFYKAEEGSYRSFLEKKGKYISTKKLFNDIDLEKIGFTEVYDKINMKYQ</sequence>